<dbReference type="CDD" id="cd06583">
    <property type="entry name" value="PGRP"/>
    <property type="match status" value="1"/>
</dbReference>
<dbReference type="Gene3D" id="3.40.80.10">
    <property type="entry name" value="Peptidoglycan recognition protein-like"/>
    <property type="match status" value="1"/>
</dbReference>
<dbReference type="PANTHER" id="PTHR11022:SF41">
    <property type="entry name" value="PEPTIDOGLYCAN-RECOGNITION PROTEIN LC-RELATED"/>
    <property type="match status" value="1"/>
</dbReference>
<dbReference type="InterPro" id="IPR002502">
    <property type="entry name" value="Amidase_domain"/>
</dbReference>
<dbReference type="InterPro" id="IPR036505">
    <property type="entry name" value="Amidase/PGRP_sf"/>
</dbReference>
<proteinExistence type="predicted"/>
<evidence type="ECO:0000259" key="2">
    <source>
        <dbReference type="Pfam" id="PF01510"/>
    </source>
</evidence>
<evidence type="ECO:0000256" key="1">
    <source>
        <dbReference type="SAM" id="MobiDB-lite"/>
    </source>
</evidence>
<dbReference type="Proteomes" id="UP001595923">
    <property type="component" value="Unassembled WGS sequence"/>
</dbReference>
<evidence type="ECO:0000313" key="3">
    <source>
        <dbReference type="EMBL" id="MFC4561846.1"/>
    </source>
</evidence>
<sequence length="257" mass="27298">MPRPQKYVTRSDLGWGASPASSADPKSGLVIHYDSGDQGLAAKPHSDCITYWKNTREFHTGPSRGWADIGYSFMSCPHGYVLEGRGLYKQQAAQPGGNSTYYSCTLATGPGDPITDEQVDAVRELRLWLMEPDTSIAGTVKGHRDFISTSCPGDAAYAMVENGTFTKSPGSGGGSLEDDMVGLREGDSGERVKFLQEVLVKGGHSVGGSGIDGDYGPNTSKAVLAARKAEGSKQNFGDRITGAAAKQIMSQFIKAHL</sequence>
<comment type="caution">
    <text evidence="3">The sequence shown here is derived from an EMBL/GenBank/DDBJ whole genome shotgun (WGS) entry which is preliminary data.</text>
</comment>
<dbReference type="Gene3D" id="1.10.101.10">
    <property type="entry name" value="PGBD-like superfamily/PGBD"/>
    <property type="match status" value="1"/>
</dbReference>
<dbReference type="EMBL" id="JBHSFQ010000005">
    <property type="protein sequence ID" value="MFC4561846.1"/>
    <property type="molecule type" value="Genomic_DNA"/>
</dbReference>
<dbReference type="SUPFAM" id="SSF55846">
    <property type="entry name" value="N-acetylmuramoyl-L-alanine amidase-like"/>
    <property type="match status" value="1"/>
</dbReference>
<dbReference type="InterPro" id="IPR036365">
    <property type="entry name" value="PGBD-like_sf"/>
</dbReference>
<dbReference type="InterPro" id="IPR036366">
    <property type="entry name" value="PGBDSf"/>
</dbReference>
<evidence type="ECO:0000313" key="4">
    <source>
        <dbReference type="Proteomes" id="UP001595923"/>
    </source>
</evidence>
<accession>A0ABV9DUK0</accession>
<dbReference type="Pfam" id="PF01510">
    <property type="entry name" value="Amidase_2"/>
    <property type="match status" value="1"/>
</dbReference>
<dbReference type="RefSeq" id="WP_378572499.1">
    <property type="nucleotide sequence ID" value="NZ_JBHSFQ010000005.1"/>
</dbReference>
<dbReference type="InterPro" id="IPR015510">
    <property type="entry name" value="PGRP"/>
</dbReference>
<protein>
    <submittedName>
        <fullName evidence="3">N-acetylmuramoyl-L-alanine amidase</fullName>
    </submittedName>
</protein>
<dbReference type="PANTHER" id="PTHR11022">
    <property type="entry name" value="PEPTIDOGLYCAN RECOGNITION PROTEIN"/>
    <property type="match status" value="1"/>
</dbReference>
<keyword evidence="4" id="KW-1185">Reference proteome</keyword>
<name>A0ABV9DUK0_9ACTN</name>
<organism evidence="3 4">
    <name type="scientific">Nocardiopsis mangrovi</name>
    <dbReference type="NCBI Taxonomy" id="1179818"/>
    <lineage>
        <taxon>Bacteria</taxon>
        <taxon>Bacillati</taxon>
        <taxon>Actinomycetota</taxon>
        <taxon>Actinomycetes</taxon>
        <taxon>Streptosporangiales</taxon>
        <taxon>Nocardiopsidaceae</taxon>
        <taxon>Nocardiopsis</taxon>
    </lineage>
</organism>
<feature type="region of interest" description="Disordered" evidence="1">
    <location>
        <begin position="1"/>
        <end position="26"/>
    </location>
</feature>
<gene>
    <name evidence="3" type="ORF">ACFO4E_08245</name>
</gene>
<reference evidence="4" key="1">
    <citation type="journal article" date="2019" name="Int. J. Syst. Evol. Microbiol.">
        <title>The Global Catalogue of Microorganisms (GCM) 10K type strain sequencing project: providing services to taxonomists for standard genome sequencing and annotation.</title>
        <authorList>
            <consortium name="The Broad Institute Genomics Platform"/>
            <consortium name="The Broad Institute Genome Sequencing Center for Infectious Disease"/>
            <person name="Wu L."/>
            <person name="Ma J."/>
        </authorList>
    </citation>
    <scope>NUCLEOTIDE SEQUENCE [LARGE SCALE GENOMIC DNA]</scope>
    <source>
        <strain evidence="4">XZYJ18</strain>
    </source>
</reference>
<feature type="domain" description="N-acetylmuramoyl-L-alanine amidase" evidence="2">
    <location>
        <begin position="27"/>
        <end position="153"/>
    </location>
</feature>
<dbReference type="SUPFAM" id="SSF47090">
    <property type="entry name" value="PGBD-like"/>
    <property type="match status" value="1"/>
</dbReference>